<evidence type="ECO:0000256" key="3">
    <source>
        <dbReference type="PROSITE-ProRule" id="PRU00339"/>
    </source>
</evidence>
<evidence type="ECO:0008006" key="6">
    <source>
        <dbReference type="Google" id="ProtNLM"/>
    </source>
</evidence>
<feature type="repeat" description="TPR" evidence="3">
    <location>
        <begin position="39"/>
        <end position="72"/>
    </location>
</feature>
<comment type="caution">
    <text evidence="4">The sequence shown here is derived from an EMBL/GenBank/DDBJ whole genome shotgun (WGS) entry which is preliminary data.</text>
</comment>
<dbReference type="Proteomes" id="UP000676336">
    <property type="component" value="Unassembled WGS sequence"/>
</dbReference>
<evidence type="ECO:0000256" key="1">
    <source>
        <dbReference type="ARBA" id="ARBA00022737"/>
    </source>
</evidence>
<dbReference type="PANTHER" id="PTHR45641:SF1">
    <property type="entry name" value="AAA+ ATPASE DOMAIN-CONTAINING PROTEIN"/>
    <property type="match status" value="1"/>
</dbReference>
<dbReference type="AlphaFoldDB" id="A0A8S3JFG4"/>
<dbReference type="InterPro" id="IPR019734">
    <property type="entry name" value="TPR_rpt"/>
</dbReference>
<dbReference type="Pfam" id="PF13424">
    <property type="entry name" value="TPR_12"/>
    <property type="match status" value="1"/>
</dbReference>
<dbReference type="InterPro" id="IPR011990">
    <property type="entry name" value="TPR-like_helical_dom_sf"/>
</dbReference>
<protein>
    <recommendedName>
        <fullName evidence="6">Tetratricopeptide repeat protein</fullName>
    </recommendedName>
</protein>
<dbReference type="PANTHER" id="PTHR45641">
    <property type="entry name" value="TETRATRICOPEPTIDE REPEAT PROTEIN (AFU_ORTHOLOGUE AFUA_6G03870)"/>
    <property type="match status" value="1"/>
</dbReference>
<organism evidence="4 5">
    <name type="scientific">Rotaria magnacalcarata</name>
    <dbReference type="NCBI Taxonomy" id="392030"/>
    <lineage>
        <taxon>Eukaryota</taxon>
        <taxon>Metazoa</taxon>
        <taxon>Spiralia</taxon>
        <taxon>Gnathifera</taxon>
        <taxon>Rotifera</taxon>
        <taxon>Eurotatoria</taxon>
        <taxon>Bdelloidea</taxon>
        <taxon>Philodinida</taxon>
        <taxon>Philodinidae</taxon>
        <taxon>Rotaria</taxon>
    </lineage>
</organism>
<feature type="non-terminal residue" evidence="4">
    <location>
        <position position="1"/>
    </location>
</feature>
<gene>
    <name evidence="4" type="ORF">SMN809_LOCUS80334</name>
</gene>
<reference evidence="4" key="1">
    <citation type="submission" date="2021-02" db="EMBL/GenBank/DDBJ databases">
        <authorList>
            <person name="Nowell W R."/>
        </authorList>
    </citation>
    <scope>NUCLEOTIDE SEQUENCE</scope>
</reference>
<dbReference type="PROSITE" id="PS50005">
    <property type="entry name" value="TPR"/>
    <property type="match status" value="1"/>
</dbReference>
<evidence type="ECO:0000313" key="5">
    <source>
        <dbReference type="Proteomes" id="UP000676336"/>
    </source>
</evidence>
<dbReference type="SUPFAM" id="SSF48452">
    <property type="entry name" value="TPR-like"/>
    <property type="match status" value="1"/>
</dbReference>
<dbReference type="SMART" id="SM00028">
    <property type="entry name" value="TPR"/>
    <property type="match status" value="1"/>
</dbReference>
<evidence type="ECO:0000313" key="4">
    <source>
        <dbReference type="EMBL" id="CAF5217118.1"/>
    </source>
</evidence>
<keyword evidence="1" id="KW-0677">Repeat</keyword>
<dbReference type="Gene3D" id="1.25.40.10">
    <property type="entry name" value="Tetratricopeptide repeat domain"/>
    <property type="match status" value="1"/>
</dbReference>
<dbReference type="EMBL" id="CAJOBI010345019">
    <property type="protein sequence ID" value="CAF5217118.1"/>
    <property type="molecule type" value="Genomic_DNA"/>
</dbReference>
<evidence type="ECO:0000256" key="2">
    <source>
        <dbReference type="ARBA" id="ARBA00022803"/>
    </source>
</evidence>
<accession>A0A8S3JFG4</accession>
<keyword evidence="2 3" id="KW-0802">TPR repeat</keyword>
<name>A0A8S3JFG4_9BILA</name>
<proteinExistence type="predicted"/>
<sequence length="152" mass="17182">ALGFVNIIVSQQNEPALDYFSIGSEALCKILPDIHPDVAKSYIGIGYAHFAVKNIKEAEKYFQMALIIQKQSLPNMHPDIAKTRNGIAHCLSVQKQTVKKALEEFQQAYNILMHTFPQESKKHPEISLTVADIAKLRKGKELYPRTTLLDYI</sequence>